<comment type="subcellular location">
    <subcellularLocation>
        <location evidence="1 7">Cell membrane</location>
        <topology evidence="1 7">Multi-pass membrane protein</topology>
    </subcellularLocation>
</comment>
<dbReference type="PANTHER" id="PTHR32243:SF18">
    <property type="entry name" value="INNER MEMBRANE ABC TRANSPORTER PERMEASE PROTEIN YCJP"/>
    <property type="match status" value="1"/>
</dbReference>
<feature type="transmembrane region" description="Helical" evidence="7">
    <location>
        <begin position="140"/>
        <end position="163"/>
    </location>
</feature>
<dbReference type="GO" id="GO:0005886">
    <property type="term" value="C:plasma membrane"/>
    <property type="evidence" value="ECO:0007669"/>
    <property type="project" value="UniProtKB-SubCell"/>
</dbReference>
<evidence type="ECO:0000259" key="8">
    <source>
        <dbReference type="PROSITE" id="PS50928"/>
    </source>
</evidence>
<protein>
    <submittedName>
        <fullName evidence="9">Carbohydrate ABC transporter permease</fullName>
    </submittedName>
</protein>
<dbReference type="RefSeq" id="WP_009247885.1">
    <property type="nucleotide sequence ID" value="NZ_AP024846.1"/>
</dbReference>
<evidence type="ECO:0000256" key="3">
    <source>
        <dbReference type="ARBA" id="ARBA00022475"/>
    </source>
</evidence>
<evidence type="ECO:0000256" key="7">
    <source>
        <dbReference type="RuleBase" id="RU363032"/>
    </source>
</evidence>
<dbReference type="InterPro" id="IPR050901">
    <property type="entry name" value="BP-dep_ABC_trans_perm"/>
</dbReference>
<dbReference type="CDD" id="cd06261">
    <property type="entry name" value="TM_PBP2"/>
    <property type="match status" value="1"/>
</dbReference>
<dbReference type="Gene3D" id="1.10.3720.10">
    <property type="entry name" value="MetI-like"/>
    <property type="match status" value="1"/>
</dbReference>
<dbReference type="InterPro" id="IPR035906">
    <property type="entry name" value="MetI-like_sf"/>
</dbReference>
<reference evidence="9 10" key="1">
    <citation type="submission" date="2019-08" db="EMBL/GenBank/DDBJ databases">
        <title>In-depth cultivation of the pig gut microbiome towards novel bacterial diversity and tailored functional studies.</title>
        <authorList>
            <person name="Wylensek D."/>
            <person name="Hitch T.C.A."/>
            <person name="Clavel T."/>
        </authorList>
    </citation>
    <scope>NUCLEOTIDE SEQUENCE [LARGE SCALE GENOMIC DNA]</scope>
    <source>
        <strain evidence="9 10">BL-389-WT-3D</strain>
    </source>
</reference>
<name>A0A844F9L3_CLOSV</name>
<dbReference type="GO" id="GO:0055085">
    <property type="term" value="P:transmembrane transport"/>
    <property type="evidence" value="ECO:0007669"/>
    <property type="project" value="InterPro"/>
</dbReference>
<proteinExistence type="inferred from homology"/>
<keyword evidence="5 7" id="KW-1133">Transmembrane helix</keyword>
<feature type="transmembrane region" description="Helical" evidence="7">
    <location>
        <begin position="107"/>
        <end position="128"/>
    </location>
</feature>
<keyword evidence="6 7" id="KW-0472">Membrane</keyword>
<evidence type="ECO:0000313" key="10">
    <source>
        <dbReference type="Proteomes" id="UP000462363"/>
    </source>
</evidence>
<evidence type="ECO:0000256" key="4">
    <source>
        <dbReference type="ARBA" id="ARBA00022692"/>
    </source>
</evidence>
<feature type="domain" description="ABC transmembrane type-1" evidence="8">
    <location>
        <begin position="72"/>
        <end position="263"/>
    </location>
</feature>
<feature type="transmembrane region" description="Helical" evidence="7">
    <location>
        <begin position="242"/>
        <end position="263"/>
    </location>
</feature>
<evidence type="ECO:0000256" key="1">
    <source>
        <dbReference type="ARBA" id="ARBA00004651"/>
    </source>
</evidence>
<comment type="similarity">
    <text evidence="7">Belongs to the binding-protein-dependent transport system permease family.</text>
</comment>
<organism evidence="9 10">
    <name type="scientific">Clostridium scindens (strain JCM 10418 / VPI 12708)</name>
    <dbReference type="NCBI Taxonomy" id="29347"/>
    <lineage>
        <taxon>Bacteria</taxon>
        <taxon>Bacillati</taxon>
        <taxon>Bacillota</taxon>
        <taxon>Clostridia</taxon>
        <taxon>Lachnospirales</taxon>
        <taxon>Lachnospiraceae</taxon>
    </lineage>
</organism>
<keyword evidence="4 7" id="KW-0812">Transmembrane</keyword>
<dbReference type="SUPFAM" id="SSF161098">
    <property type="entry name" value="MetI-like"/>
    <property type="match status" value="1"/>
</dbReference>
<comment type="caution">
    <text evidence="9">The sequence shown here is derived from an EMBL/GenBank/DDBJ whole genome shotgun (WGS) entry which is preliminary data.</text>
</comment>
<feature type="transmembrane region" description="Helical" evidence="7">
    <location>
        <begin position="12"/>
        <end position="33"/>
    </location>
</feature>
<gene>
    <name evidence="9" type="ORF">FYJ37_13120</name>
</gene>
<dbReference type="EMBL" id="VUMB01000030">
    <property type="protein sequence ID" value="MSS41260.1"/>
    <property type="molecule type" value="Genomic_DNA"/>
</dbReference>
<dbReference type="Pfam" id="PF00528">
    <property type="entry name" value="BPD_transp_1"/>
    <property type="match status" value="1"/>
</dbReference>
<dbReference type="PANTHER" id="PTHR32243">
    <property type="entry name" value="MALTOSE TRANSPORT SYSTEM PERMEASE-RELATED"/>
    <property type="match status" value="1"/>
</dbReference>
<evidence type="ECO:0000256" key="2">
    <source>
        <dbReference type="ARBA" id="ARBA00022448"/>
    </source>
</evidence>
<sequence>MVGSYKKPIKVILSILLILGGAFAGFPVLWMFISSLKSNTEIFSWPPTFIDKSFSLRSYIEILTDAEKVRYFLNSYFVSAVVVVLTLVIGILAAYAFSRFDFPLKGLINTLIVSVQAVPPIVLLIPYLSLIVSLKLFNTYWALILTYLVFTLPYCILMITGYFNTLSTDLDEAVMIDGGSRMKALWKILVPVSVPGLVSVGMYTFMQAWNEYLFALALTQTTNMRTVPIGINMLMGQHTYDWSQMMAMSFLGSLPVLILFIFFQKYFIAGMSSGAVKG</sequence>
<dbReference type="Proteomes" id="UP000462363">
    <property type="component" value="Unassembled WGS sequence"/>
</dbReference>
<feature type="transmembrane region" description="Helical" evidence="7">
    <location>
        <begin position="76"/>
        <end position="95"/>
    </location>
</feature>
<dbReference type="PROSITE" id="PS50928">
    <property type="entry name" value="ABC_TM1"/>
    <property type="match status" value="1"/>
</dbReference>
<dbReference type="AlphaFoldDB" id="A0A844F9L3"/>
<evidence type="ECO:0000256" key="5">
    <source>
        <dbReference type="ARBA" id="ARBA00022989"/>
    </source>
</evidence>
<keyword evidence="3" id="KW-1003">Cell membrane</keyword>
<accession>A0A844F9L3</accession>
<evidence type="ECO:0000256" key="6">
    <source>
        <dbReference type="ARBA" id="ARBA00023136"/>
    </source>
</evidence>
<feature type="transmembrane region" description="Helical" evidence="7">
    <location>
        <begin position="184"/>
        <end position="206"/>
    </location>
</feature>
<dbReference type="InterPro" id="IPR000515">
    <property type="entry name" value="MetI-like"/>
</dbReference>
<evidence type="ECO:0000313" key="9">
    <source>
        <dbReference type="EMBL" id="MSS41260.1"/>
    </source>
</evidence>
<keyword evidence="2 7" id="KW-0813">Transport</keyword>